<comment type="caution">
    <text evidence="1">The sequence shown here is derived from an EMBL/GenBank/DDBJ whole genome shotgun (WGS) entry which is preliminary data.</text>
</comment>
<evidence type="ECO:0000313" key="2">
    <source>
        <dbReference type="Proteomes" id="UP001165101"/>
    </source>
</evidence>
<name>A0ACB5TZV5_CANBO</name>
<dbReference type="Proteomes" id="UP001165101">
    <property type="component" value="Unassembled WGS sequence"/>
</dbReference>
<reference evidence="1" key="1">
    <citation type="submission" date="2023-04" db="EMBL/GenBank/DDBJ databases">
        <title>Candida boidinii NBRC 1967.</title>
        <authorList>
            <person name="Ichikawa N."/>
            <person name="Sato H."/>
            <person name="Tonouchi N."/>
        </authorList>
    </citation>
    <scope>NUCLEOTIDE SEQUENCE</scope>
    <source>
        <strain evidence="1">NBRC 1967</strain>
    </source>
</reference>
<organism evidence="1 2">
    <name type="scientific">Candida boidinii</name>
    <name type="common">Yeast</name>
    <dbReference type="NCBI Taxonomy" id="5477"/>
    <lineage>
        <taxon>Eukaryota</taxon>
        <taxon>Fungi</taxon>
        <taxon>Dikarya</taxon>
        <taxon>Ascomycota</taxon>
        <taxon>Saccharomycotina</taxon>
        <taxon>Pichiomycetes</taxon>
        <taxon>Pichiales</taxon>
        <taxon>Pichiaceae</taxon>
        <taxon>Ogataea</taxon>
        <taxon>Ogataea/Candida clade</taxon>
    </lineage>
</organism>
<accession>A0ACB5TZV5</accession>
<protein>
    <submittedName>
        <fullName evidence="1">Unnamed protein product</fullName>
    </submittedName>
</protein>
<sequence length="140" mass="15536">MSFIDRWIYKNYGQRHYGSNQANTGNYYSTPTYGGKPVNPNYEGKVYNTQPNNTNTPYSYFRDAEAANMDQSGATDNMMTSGGANNKKNMNMKKNKKNGKTEPVKLDNNDLHLGNDEFVSLFNSRKSSVSSVGSAGSTES</sequence>
<dbReference type="EMBL" id="BSXV01003444">
    <property type="protein sequence ID" value="GME98368.1"/>
    <property type="molecule type" value="Genomic_DNA"/>
</dbReference>
<proteinExistence type="predicted"/>
<keyword evidence="2" id="KW-1185">Reference proteome</keyword>
<evidence type="ECO:0000313" key="1">
    <source>
        <dbReference type="EMBL" id="GME98368.1"/>
    </source>
</evidence>
<gene>
    <name evidence="1" type="ORF">Cboi01_000492400</name>
</gene>